<feature type="chain" id="PRO_5047398635" evidence="1">
    <location>
        <begin position="22"/>
        <end position="122"/>
    </location>
</feature>
<sequence>MKNVLSVAAMIVTGFSAVVSASEASTVALGAGIEVVSVNASDALMMGGKLLVGSGSEMVAIVDTNKDHQIPSYYLLETQAGQSYRLELSGRDTVTLVNTKGGATQVVQPEIYPAGAPTRWSY</sequence>
<evidence type="ECO:0000256" key="1">
    <source>
        <dbReference type="SAM" id="SignalP"/>
    </source>
</evidence>
<protein>
    <submittedName>
        <fullName evidence="2">Uncharacterized protein</fullName>
    </submittedName>
</protein>
<keyword evidence="1" id="KW-0732">Signal</keyword>
<dbReference type="RefSeq" id="WP_345334734.1">
    <property type="nucleotide sequence ID" value="NZ_BAABJZ010000022.1"/>
</dbReference>
<dbReference type="Proteomes" id="UP001499988">
    <property type="component" value="Unassembled WGS sequence"/>
</dbReference>
<comment type="caution">
    <text evidence="2">The sequence shown here is derived from an EMBL/GenBank/DDBJ whole genome shotgun (WGS) entry which is preliminary data.</text>
</comment>
<reference evidence="3" key="1">
    <citation type="journal article" date="2019" name="Int. J. Syst. Evol. Microbiol.">
        <title>The Global Catalogue of Microorganisms (GCM) 10K type strain sequencing project: providing services to taxonomists for standard genome sequencing and annotation.</title>
        <authorList>
            <consortium name="The Broad Institute Genomics Platform"/>
            <consortium name="The Broad Institute Genome Sequencing Center for Infectious Disease"/>
            <person name="Wu L."/>
            <person name="Ma J."/>
        </authorList>
    </citation>
    <scope>NUCLEOTIDE SEQUENCE [LARGE SCALE GENOMIC DNA]</scope>
    <source>
        <strain evidence="3">JCM 18401</strain>
    </source>
</reference>
<accession>A0ABP9EV25</accession>
<evidence type="ECO:0000313" key="2">
    <source>
        <dbReference type="EMBL" id="GAA4881897.1"/>
    </source>
</evidence>
<feature type="signal peptide" evidence="1">
    <location>
        <begin position="1"/>
        <end position="21"/>
    </location>
</feature>
<evidence type="ECO:0000313" key="3">
    <source>
        <dbReference type="Proteomes" id="UP001499988"/>
    </source>
</evidence>
<proteinExistence type="predicted"/>
<keyword evidence="3" id="KW-1185">Reference proteome</keyword>
<name>A0ABP9EV25_9GAMM</name>
<gene>
    <name evidence="2" type="ORF">GCM10023333_15040</name>
</gene>
<dbReference type="EMBL" id="BAABJZ010000022">
    <property type="protein sequence ID" value="GAA4881897.1"/>
    <property type="molecule type" value="Genomic_DNA"/>
</dbReference>
<organism evidence="2 3">
    <name type="scientific">Ferrimonas pelagia</name>
    <dbReference type="NCBI Taxonomy" id="1177826"/>
    <lineage>
        <taxon>Bacteria</taxon>
        <taxon>Pseudomonadati</taxon>
        <taxon>Pseudomonadota</taxon>
        <taxon>Gammaproteobacteria</taxon>
        <taxon>Alteromonadales</taxon>
        <taxon>Ferrimonadaceae</taxon>
        <taxon>Ferrimonas</taxon>
    </lineage>
</organism>